<dbReference type="PANTHER" id="PTHR43685">
    <property type="entry name" value="GLYCOSYLTRANSFERASE"/>
    <property type="match status" value="1"/>
</dbReference>
<evidence type="ECO:0000313" key="2">
    <source>
        <dbReference type="EMBL" id="ADN74475.1"/>
    </source>
</evidence>
<dbReference type="STRING" id="550540.Fbal_0261"/>
<dbReference type="PANTHER" id="PTHR43685:SF11">
    <property type="entry name" value="GLYCOSYLTRANSFERASE TAGX-RELATED"/>
    <property type="match status" value="1"/>
</dbReference>
<dbReference type="eggNOG" id="COG0463">
    <property type="taxonomic scope" value="Bacteria"/>
</dbReference>
<gene>
    <name evidence="2" type="ordered locus">Fbal_0261</name>
</gene>
<dbReference type="EMBL" id="CP002209">
    <property type="protein sequence ID" value="ADN74475.1"/>
    <property type="molecule type" value="Genomic_DNA"/>
</dbReference>
<evidence type="ECO:0000313" key="3">
    <source>
        <dbReference type="Proteomes" id="UP000006683"/>
    </source>
</evidence>
<proteinExistence type="predicted"/>
<dbReference type="SUPFAM" id="SSF53448">
    <property type="entry name" value="Nucleotide-diphospho-sugar transferases"/>
    <property type="match status" value="1"/>
</dbReference>
<feature type="domain" description="Glycosyltransferase 2-like" evidence="1">
    <location>
        <begin position="8"/>
        <end position="132"/>
    </location>
</feature>
<dbReference type="GO" id="GO:0016740">
    <property type="term" value="F:transferase activity"/>
    <property type="evidence" value="ECO:0007669"/>
    <property type="project" value="UniProtKB-KW"/>
</dbReference>
<dbReference type="InterPro" id="IPR050834">
    <property type="entry name" value="Glycosyltransf_2"/>
</dbReference>
<dbReference type="KEGG" id="fbl:Fbal_0261"/>
<protein>
    <submittedName>
        <fullName evidence="2">Glycosyl transferase family 2</fullName>
    </submittedName>
</protein>
<dbReference type="CAZy" id="GT2">
    <property type="family name" value="Glycosyltransferase Family 2"/>
</dbReference>
<dbReference type="GeneID" id="67180507"/>
<dbReference type="Pfam" id="PF00535">
    <property type="entry name" value="Glycos_transf_2"/>
    <property type="match status" value="1"/>
</dbReference>
<sequence length="290" mass="32878">MNTPKLITVVITTYNRPERLAKAIASVAAQDYPNIELLVVDDCSSEDYTEALREPPMALRYLRQPENRGACAARNRGIQEAQGHWVAFLDDDDQWVPDKLSRQVEAIGDAELCLCGYRVIENGHVQVLPLKRISPQRLYRYNRICGTSGVLGRTDVLREEGFDETLVCSQDWDLFLRYALRQPLQYVAEPLCLFSDGSHGRISNSAKELSIPQIERRLRAVEKHRAVIGEECYRSKVAATALAYIGSRQDKWQAIRFALDRAGWRASIGYLLGKARRRSSASRPIKLAEE</sequence>
<dbReference type="Gene3D" id="3.90.550.10">
    <property type="entry name" value="Spore Coat Polysaccharide Biosynthesis Protein SpsA, Chain A"/>
    <property type="match status" value="1"/>
</dbReference>
<accession>E1SLS6</accession>
<dbReference type="InterPro" id="IPR001173">
    <property type="entry name" value="Glyco_trans_2-like"/>
</dbReference>
<organism evidence="2 3">
    <name type="scientific">Ferrimonas balearica (strain DSM 9799 / CCM 4581 / KCTC 23876 / PAT)</name>
    <dbReference type="NCBI Taxonomy" id="550540"/>
    <lineage>
        <taxon>Bacteria</taxon>
        <taxon>Pseudomonadati</taxon>
        <taxon>Pseudomonadota</taxon>
        <taxon>Gammaproteobacteria</taxon>
        <taxon>Alteromonadales</taxon>
        <taxon>Ferrimonadaceae</taxon>
        <taxon>Ferrimonas</taxon>
    </lineage>
</organism>
<dbReference type="AlphaFoldDB" id="E1SLS6"/>
<dbReference type="OrthoDB" id="9802649at2"/>
<dbReference type="Proteomes" id="UP000006683">
    <property type="component" value="Chromosome"/>
</dbReference>
<keyword evidence="2" id="KW-0808">Transferase</keyword>
<dbReference type="RefSeq" id="WP_013343781.1">
    <property type="nucleotide sequence ID" value="NC_014541.1"/>
</dbReference>
<dbReference type="HOGENOM" id="CLU_025996_0_5_6"/>
<dbReference type="InterPro" id="IPR029044">
    <property type="entry name" value="Nucleotide-diphossugar_trans"/>
</dbReference>
<evidence type="ECO:0000259" key="1">
    <source>
        <dbReference type="Pfam" id="PF00535"/>
    </source>
</evidence>
<reference evidence="2 3" key="1">
    <citation type="journal article" date="2010" name="Stand. Genomic Sci.">
        <title>Complete genome sequence of Ferrimonas balearica type strain (PAT).</title>
        <authorList>
            <person name="Nolan M."/>
            <person name="Sikorski J."/>
            <person name="Davenport K."/>
            <person name="Lucas S."/>
            <person name="Glavina Del Rio T."/>
            <person name="Tice H."/>
            <person name="Cheng J."/>
            <person name="Goodwin L."/>
            <person name="Pitluck S."/>
            <person name="Liolios K."/>
            <person name="Ivanova N."/>
            <person name="Mavromatis K."/>
            <person name="Ovchinnikova G."/>
            <person name="Pati A."/>
            <person name="Chen A."/>
            <person name="Palaniappan K."/>
            <person name="Land M."/>
            <person name="Hauser L."/>
            <person name="Chang Y."/>
            <person name="Jeffries C."/>
            <person name="Tapia R."/>
            <person name="Brettin T."/>
            <person name="Detter J."/>
            <person name="Han C."/>
            <person name="Yasawong M."/>
            <person name="Rohde M."/>
            <person name="Tindall B."/>
            <person name="Goker M."/>
            <person name="Woyke T."/>
            <person name="Bristow J."/>
            <person name="Eisen J."/>
            <person name="Markowitz V."/>
            <person name="Hugenholtz P."/>
            <person name="Kyrpides N."/>
            <person name="Klenk H."/>
            <person name="Lapidus A."/>
        </authorList>
    </citation>
    <scope>NUCLEOTIDE SEQUENCE [LARGE SCALE GENOMIC DNA]</scope>
    <source>
        <strain evidence="3">DSM 9799 / CCM 4581 / KCTC 23876 / PAT</strain>
    </source>
</reference>
<dbReference type="CDD" id="cd00761">
    <property type="entry name" value="Glyco_tranf_GTA_type"/>
    <property type="match status" value="1"/>
</dbReference>
<name>E1SLS6_FERBD</name>
<keyword evidence="3" id="KW-1185">Reference proteome</keyword>